<evidence type="ECO:0008006" key="2">
    <source>
        <dbReference type="Google" id="ProtNLM"/>
    </source>
</evidence>
<accession>A0AAW2UC99</accession>
<evidence type="ECO:0000313" key="1">
    <source>
        <dbReference type="EMBL" id="KAL0413216.1"/>
    </source>
</evidence>
<dbReference type="AlphaFoldDB" id="A0AAW2UC99"/>
<organism evidence="1">
    <name type="scientific">Sesamum radiatum</name>
    <name type="common">Black benniseed</name>
    <dbReference type="NCBI Taxonomy" id="300843"/>
    <lineage>
        <taxon>Eukaryota</taxon>
        <taxon>Viridiplantae</taxon>
        <taxon>Streptophyta</taxon>
        <taxon>Embryophyta</taxon>
        <taxon>Tracheophyta</taxon>
        <taxon>Spermatophyta</taxon>
        <taxon>Magnoliopsida</taxon>
        <taxon>eudicotyledons</taxon>
        <taxon>Gunneridae</taxon>
        <taxon>Pentapetalae</taxon>
        <taxon>asterids</taxon>
        <taxon>lamiids</taxon>
        <taxon>Lamiales</taxon>
        <taxon>Pedaliaceae</taxon>
        <taxon>Sesamum</taxon>
    </lineage>
</organism>
<gene>
    <name evidence="1" type="ORF">Sradi_1523300</name>
</gene>
<name>A0AAW2UC99_SESRA</name>
<reference evidence="1" key="2">
    <citation type="journal article" date="2024" name="Plant">
        <title>Genomic evolution and insights into agronomic trait innovations of Sesamum species.</title>
        <authorList>
            <person name="Miao H."/>
            <person name="Wang L."/>
            <person name="Qu L."/>
            <person name="Liu H."/>
            <person name="Sun Y."/>
            <person name="Le M."/>
            <person name="Wang Q."/>
            <person name="Wei S."/>
            <person name="Zheng Y."/>
            <person name="Lin W."/>
            <person name="Duan Y."/>
            <person name="Cao H."/>
            <person name="Xiong S."/>
            <person name="Wang X."/>
            <person name="Wei L."/>
            <person name="Li C."/>
            <person name="Ma Q."/>
            <person name="Ju M."/>
            <person name="Zhao R."/>
            <person name="Li G."/>
            <person name="Mu C."/>
            <person name="Tian Q."/>
            <person name="Mei H."/>
            <person name="Zhang T."/>
            <person name="Gao T."/>
            <person name="Zhang H."/>
        </authorList>
    </citation>
    <scope>NUCLEOTIDE SEQUENCE</scope>
    <source>
        <strain evidence="1">G02</strain>
    </source>
</reference>
<comment type="caution">
    <text evidence="1">The sequence shown here is derived from an EMBL/GenBank/DDBJ whole genome shotgun (WGS) entry which is preliminary data.</text>
</comment>
<protein>
    <recommendedName>
        <fullName evidence="2">RNase H type-1 domain-containing protein</fullName>
    </recommendedName>
</protein>
<sequence length="112" mass="12487">MEGQGSTPLQTIVAEHSFTKAFKDVNNQHNEKFRKNKYFGKCWLAPPWGIVKINFNGAVFNGGREIGIGVVARDDWGFSLAWISHRFARQVDAELSETMAGREAGSLIANFV</sequence>
<dbReference type="EMBL" id="JACGWJ010000006">
    <property type="protein sequence ID" value="KAL0413216.1"/>
    <property type="molecule type" value="Genomic_DNA"/>
</dbReference>
<proteinExistence type="predicted"/>
<reference evidence="1" key="1">
    <citation type="submission" date="2020-06" db="EMBL/GenBank/DDBJ databases">
        <authorList>
            <person name="Li T."/>
            <person name="Hu X."/>
            <person name="Zhang T."/>
            <person name="Song X."/>
            <person name="Zhang H."/>
            <person name="Dai N."/>
            <person name="Sheng W."/>
            <person name="Hou X."/>
            <person name="Wei L."/>
        </authorList>
    </citation>
    <scope>NUCLEOTIDE SEQUENCE</scope>
    <source>
        <strain evidence="1">G02</strain>
        <tissue evidence="1">Leaf</tissue>
    </source>
</reference>